<feature type="compositionally biased region" description="Low complexity" evidence="8">
    <location>
        <begin position="44"/>
        <end position="55"/>
    </location>
</feature>
<feature type="compositionally biased region" description="Basic and acidic residues" evidence="8">
    <location>
        <begin position="558"/>
        <end position="569"/>
    </location>
</feature>
<sequence>MNQLTVMLNGNGTATNHQTSQSTAGAVTGATNQFFTFAAQSNGQQQQHHQQQQQHGTTTFTLDSNGHAQPTQQQQQLVTFQSQPQAGAMMLSNSYTTTPSTMMAQPQQQQPAGIQYILTNNQQPVPQQPTFLTTTTQPFAQFQFQTAMNTNSAITINPSHQLIATGPTGPISSPFFLNQPMAAPAQTGTHQPIYQFVLSNGQVIQTMQPTTNQLIGPQIIQQTNIQQQTQQAQPQPNAITVPIQTGLGGQMNILAPNLALGPGPTTTFITHQQQQQQSTGGPTIQTQQQSQQTNHHQSTLITTHQSPVMQSTTTNLPNGLVIATPTVSHQSSIVLNASPQLNPQTNGQHQTLLIPAVSTAGPSQQQPQQSSTNTSAMVVLTSQSNGTNQSIGSALIPNTVLDHKTINNGQQQQSIVLLSPKMVSSSQQTFVNVGKITSIGSPKLTSKNSNGRQTPSSGNIKIVQLPKVKPTPIDQSTQCDDPQMMKLFETMVEMSEGNEQLTTQLSEPSSVKSDQDDQQTIVSETERPSRPLSVSSCGSLKIAEDEEPQEESVEEEDMRQVDEHNHDALSTETEVDTHSVPTESETSPQSIQQPASVTSKEDDEKEHETVSNDDSQMSAPIVLKNDDTKPTNKQPNSDKEGYQSSYGSHADSPCHFTDTEDEEEEEEMVDNGEREIKLVRKNGLTKAGYDMINNRLLGSDCGDDQATNDSKSSITSATVNGTDTIVPNNNGSNDNIAEEVEDDASNDSNCVYTMQMQTPSPSGSNTSGPMEPESTTNWIAKEKTIINIRGRFYNGIDLEPIREFAKRFKMFRLGYGLTQSQVCHDLAIRTDGQSYSQSAICRFEKLDITPKSAVKIKPVLESWMRISEDKYPKCKLVAEAMANEMSKEGSLFFQTMLTANEHGKLSEDESISSLNCIPLEPGKKRKKRTSFTPDQLDALNHYFEKNPKPSSEDMTEIAKVLSSCDPKINRDVVRVWFCNKRQALKAKRPNLMDPPVPMTAIAPAGDISRTNNGNRSTPLPFSVPIPSEAPKLLGLSTTHPISNTSIPFQFQTSIPHPPSSSTTTTINHGNQIRPINTIEGTSPLAKLNINNLINHPTLGKSFK</sequence>
<feature type="region of interest" description="Disordered" evidence="8">
    <location>
        <begin position="271"/>
        <end position="298"/>
    </location>
</feature>
<reference evidence="11" key="1">
    <citation type="submission" date="2022-12" db="EMBL/GenBank/DDBJ databases">
        <title>Genome assemblies of Blomia tropicalis.</title>
        <authorList>
            <person name="Cui Y."/>
        </authorList>
    </citation>
    <scope>NUCLEOTIDE SEQUENCE</scope>
    <source>
        <tissue evidence="11">Adult mites</tissue>
    </source>
</reference>
<keyword evidence="12" id="KW-1185">Reference proteome</keyword>
<dbReference type="CDD" id="cd00086">
    <property type="entry name" value="homeodomain"/>
    <property type="match status" value="1"/>
</dbReference>
<feature type="compositionally biased region" description="Polar residues" evidence="8">
    <location>
        <begin position="56"/>
        <end position="68"/>
    </location>
</feature>
<dbReference type="EMBL" id="JAPWDV010000001">
    <property type="protein sequence ID" value="KAJ6223179.1"/>
    <property type="molecule type" value="Genomic_DNA"/>
</dbReference>
<feature type="compositionally biased region" description="Low complexity" evidence="8">
    <location>
        <begin position="758"/>
        <end position="769"/>
    </location>
</feature>
<dbReference type="InterPro" id="IPR001356">
    <property type="entry name" value="HD"/>
</dbReference>
<dbReference type="PRINTS" id="PR00028">
    <property type="entry name" value="POUDOMAIN"/>
</dbReference>
<feature type="region of interest" description="Disordered" evidence="8">
    <location>
        <begin position="40"/>
        <end position="74"/>
    </location>
</feature>
<dbReference type="OMA" id="MNQLTVM"/>
<keyword evidence="3 5" id="KW-0371">Homeobox</keyword>
<dbReference type="PROSITE" id="PS51179">
    <property type="entry name" value="POU_3"/>
    <property type="match status" value="1"/>
</dbReference>
<feature type="region of interest" description="Disordered" evidence="8">
    <location>
        <begin position="440"/>
        <end position="459"/>
    </location>
</feature>
<feature type="compositionally biased region" description="Polar residues" evidence="8">
    <location>
        <begin position="705"/>
        <end position="735"/>
    </location>
</feature>
<keyword evidence="2 5" id="KW-0238">DNA-binding</keyword>
<feature type="domain" description="Homeobox" evidence="9">
    <location>
        <begin position="922"/>
        <end position="987"/>
    </location>
</feature>
<evidence type="ECO:0000256" key="7">
    <source>
        <dbReference type="RuleBase" id="RU361194"/>
    </source>
</evidence>
<comment type="subcellular location">
    <subcellularLocation>
        <location evidence="1 5 6">Nucleus</location>
    </subcellularLocation>
</comment>
<dbReference type="GO" id="GO:0000981">
    <property type="term" value="F:DNA-binding transcription factor activity, RNA polymerase II-specific"/>
    <property type="evidence" value="ECO:0007669"/>
    <property type="project" value="TreeGrafter"/>
</dbReference>
<proteinExistence type="inferred from homology"/>
<feature type="DNA-binding region" description="Homeobox" evidence="5">
    <location>
        <begin position="924"/>
        <end position="988"/>
    </location>
</feature>
<dbReference type="SUPFAM" id="SSF47413">
    <property type="entry name" value="lambda repressor-like DNA-binding domains"/>
    <property type="match status" value="1"/>
</dbReference>
<feature type="compositionally biased region" description="Acidic residues" evidence="8">
    <location>
        <begin position="544"/>
        <end position="557"/>
    </location>
</feature>
<dbReference type="InterPro" id="IPR009057">
    <property type="entry name" value="Homeodomain-like_sf"/>
</dbReference>
<organism evidence="11 12">
    <name type="scientific">Blomia tropicalis</name>
    <name type="common">Mite</name>
    <dbReference type="NCBI Taxonomy" id="40697"/>
    <lineage>
        <taxon>Eukaryota</taxon>
        <taxon>Metazoa</taxon>
        <taxon>Ecdysozoa</taxon>
        <taxon>Arthropoda</taxon>
        <taxon>Chelicerata</taxon>
        <taxon>Arachnida</taxon>
        <taxon>Acari</taxon>
        <taxon>Acariformes</taxon>
        <taxon>Sarcoptiformes</taxon>
        <taxon>Astigmata</taxon>
        <taxon>Glycyphagoidea</taxon>
        <taxon>Echimyopodidae</taxon>
        <taxon>Blomia</taxon>
    </lineage>
</organism>
<feature type="compositionally biased region" description="Acidic residues" evidence="8">
    <location>
        <begin position="659"/>
        <end position="670"/>
    </location>
</feature>
<evidence type="ECO:0000256" key="2">
    <source>
        <dbReference type="ARBA" id="ARBA00023125"/>
    </source>
</evidence>
<accession>A0A9Q0RQU5</accession>
<comment type="similarity">
    <text evidence="7">Belongs to the POU transcription factor family.</text>
</comment>
<keyword evidence="4 5" id="KW-0539">Nucleus</keyword>
<dbReference type="PANTHER" id="PTHR11636">
    <property type="entry name" value="POU DOMAIN"/>
    <property type="match status" value="1"/>
</dbReference>
<evidence type="ECO:0000256" key="4">
    <source>
        <dbReference type="ARBA" id="ARBA00023242"/>
    </source>
</evidence>
<feature type="domain" description="POU-specific" evidence="10">
    <location>
        <begin position="793"/>
        <end position="868"/>
    </location>
</feature>
<dbReference type="GO" id="GO:0000978">
    <property type="term" value="F:RNA polymerase II cis-regulatory region sequence-specific DNA binding"/>
    <property type="evidence" value="ECO:0007669"/>
    <property type="project" value="TreeGrafter"/>
</dbReference>
<protein>
    <recommendedName>
        <fullName evidence="7">POU domain protein</fullName>
    </recommendedName>
</protein>
<name>A0A9Q0RQU5_BLOTA</name>
<evidence type="ECO:0000256" key="6">
    <source>
        <dbReference type="RuleBase" id="RU000682"/>
    </source>
</evidence>
<feature type="region of interest" description="Disordered" evidence="8">
    <location>
        <begin position="753"/>
        <end position="774"/>
    </location>
</feature>
<evidence type="ECO:0000259" key="10">
    <source>
        <dbReference type="PROSITE" id="PS51179"/>
    </source>
</evidence>
<feature type="region of interest" description="Disordered" evidence="8">
    <location>
        <begin position="496"/>
        <end position="673"/>
    </location>
</feature>
<keyword evidence="7" id="KW-0804">Transcription</keyword>
<feature type="compositionally biased region" description="Polar residues" evidence="8">
    <location>
        <begin position="579"/>
        <end position="598"/>
    </location>
</feature>
<dbReference type="InterPro" id="IPR000327">
    <property type="entry name" value="POU_dom"/>
</dbReference>
<dbReference type="SUPFAM" id="SSF46689">
    <property type="entry name" value="Homeodomain-like"/>
    <property type="match status" value="1"/>
</dbReference>
<evidence type="ECO:0000313" key="12">
    <source>
        <dbReference type="Proteomes" id="UP001142055"/>
    </source>
</evidence>
<feature type="compositionally biased region" description="Basic and acidic residues" evidence="8">
    <location>
        <begin position="624"/>
        <end position="641"/>
    </location>
</feature>
<feature type="compositionally biased region" description="Polar residues" evidence="8">
    <location>
        <begin position="497"/>
        <end position="523"/>
    </location>
</feature>
<dbReference type="SMART" id="SM00389">
    <property type="entry name" value="HOX"/>
    <property type="match status" value="1"/>
</dbReference>
<dbReference type="PANTHER" id="PTHR11636:SF5">
    <property type="entry name" value="POU DOMAIN MOTIF 3, ISOFORM F"/>
    <property type="match status" value="1"/>
</dbReference>
<evidence type="ECO:0000259" key="9">
    <source>
        <dbReference type="PROSITE" id="PS50071"/>
    </source>
</evidence>
<dbReference type="InterPro" id="IPR013847">
    <property type="entry name" value="POU"/>
</dbReference>
<dbReference type="Proteomes" id="UP001142055">
    <property type="component" value="Chromosome 1"/>
</dbReference>
<dbReference type="GO" id="GO:0005634">
    <property type="term" value="C:nucleus"/>
    <property type="evidence" value="ECO:0007669"/>
    <property type="project" value="UniProtKB-SubCell"/>
</dbReference>
<dbReference type="Pfam" id="PF00046">
    <property type="entry name" value="Homeodomain"/>
    <property type="match status" value="1"/>
</dbReference>
<comment type="caution">
    <text evidence="11">The sequence shown here is derived from an EMBL/GenBank/DDBJ whole genome shotgun (WGS) entry which is preliminary data.</text>
</comment>
<feature type="region of interest" description="Disordered" evidence="8">
    <location>
        <begin position="704"/>
        <end position="736"/>
    </location>
</feature>
<gene>
    <name evidence="11" type="ORF">RDWZM_001724</name>
</gene>
<dbReference type="PROSITE" id="PS50071">
    <property type="entry name" value="HOMEOBOX_2"/>
    <property type="match status" value="1"/>
</dbReference>
<dbReference type="InterPro" id="IPR010982">
    <property type="entry name" value="Lambda_DNA-bd_dom_sf"/>
</dbReference>
<dbReference type="PROSITE" id="PS00465">
    <property type="entry name" value="POU_2"/>
    <property type="match status" value="1"/>
</dbReference>
<evidence type="ECO:0000256" key="8">
    <source>
        <dbReference type="SAM" id="MobiDB-lite"/>
    </source>
</evidence>
<evidence type="ECO:0000256" key="1">
    <source>
        <dbReference type="ARBA" id="ARBA00004123"/>
    </source>
</evidence>
<feature type="compositionally biased region" description="Basic and acidic residues" evidence="8">
    <location>
        <begin position="599"/>
        <end position="610"/>
    </location>
</feature>
<dbReference type="Gene3D" id="1.10.260.40">
    <property type="entry name" value="lambda repressor-like DNA-binding domains"/>
    <property type="match status" value="1"/>
</dbReference>
<evidence type="ECO:0000256" key="5">
    <source>
        <dbReference type="PROSITE-ProRule" id="PRU00108"/>
    </source>
</evidence>
<dbReference type="AlphaFoldDB" id="A0A9Q0RQU5"/>
<evidence type="ECO:0000313" key="11">
    <source>
        <dbReference type="EMBL" id="KAJ6223179.1"/>
    </source>
</evidence>
<evidence type="ECO:0000256" key="3">
    <source>
        <dbReference type="ARBA" id="ARBA00023155"/>
    </source>
</evidence>
<dbReference type="SMART" id="SM00352">
    <property type="entry name" value="POU"/>
    <property type="match status" value="1"/>
</dbReference>
<dbReference type="Gene3D" id="1.10.10.60">
    <property type="entry name" value="Homeodomain-like"/>
    <property type="match status" value="1"/>
</dbReference>
<dbReference type="InterPro" id="IPR050255">
    <property type="entry name" value="POU_domain_TF"/>
</dbReference>
<dbReference type="Pfam" id="PF00157">
    <property type="entry name" value="Pou"/>
    <property type="match status" value="1"/>
</dbReference>